<dbReference type="RefSeq" id="WP_236250704.1">
    <property type="nucleotide sequence ID" value="NZ_JBDXMI010000001.1"/>
</dbReference>
<dbReference type="EMBL" id="JBDXMI010000001">
    <property type="protein sequence ID" value="MEO9384441.1"/>
    <property type="molecule type" value="Genomic_DNA"/>
</dbReference>
<proteinExistence type="predicted"/>
<name>A0ABV0IT42_9NEIS</name>
<dbReference type="Proteomes" id="UP001462502">
    <property type="component" value="Unassembled WGS sequence"/>
</dbReference>
<gene>
    <name evidence="1" type="ORF">ABI908_10010</name>
</gene>
<accession>A0ABV0IT42</accession>
<evidence type="ECO:0000313" key="2">
    <source>
        <dbReference type="Proteomes" id="UP001462502"/>
    </source>
</evidence>
<evidence type="ECO:0000313" key="1">
    <source>
        <dbReference type="EMBL" id="MEO9384441.1"/>
    </source>
</evidence>
<evidence type="ECO:0008006" key="3">
    <source>
        <dbReference type="Google" id="ProtNLM"/>
    </source>
</evidence>
<sequence>MSISSVERAELPFNWLIYLLELNENIKPLCLIPALPLSQNLPALGTESCSRIRLAPALAATARRKAGTAMLAEPGAGIVALAASGACDRRRGRRISAFPPARPVVAACMAIMTPPKPFAEMTHLASPASSGMVIEIPVAATGSSACRGYCASDFPNPLQSTDMPFEMATIPLQK</sequence>
<comment type="caution">
    <text evidence="1">The sequence shown here is derived from an EMBL/GenBank/DDBJ whole genome shotgun (WGS) entry which is preliminary data.</text>
</comment>
<keyword evidence="2" id="KW-1185">Reference proteome</keyword>
<organism evidence="1 2">
    <name type="scientific">Chromobacterium phragmitis</name>
    <dbReference type="NCBI Taxonomy" id="2202141"/>
    <lineage>
        <taxon>Bacteria</taxon>
        <taxon>Pseudomonadati</taxon>
        <taxon>Pseudomonadota</taxon>
        <taxon>Betaproteobacteria</taxon>
        <taxon>Neisseriales</taxon>
        <taxon>Chromobacteriaceae</taxon>
        <taxon>Chromobacterium</taxon>
    </lineage>
</organism>
<reference evidence="1 2" key="1">
    <citation type="submission" date="2024-05" db="EMBL/GenBank/DDBJ databases">
        <authorList>
            <person name="De Oliveira J.P."/>
            <person name="Noriler S.A."/>
            <person name="De Oliveira A.G."/>
            <person name="Sipoli D.S."/>
        </authorList>
    </citation>
    <scope>NUCLEOTIDE SEQUENCE [LARGE SCALE GENOMIC DNA]</scope>
    <source>
        <strain evidence="1 2">LABIM192</strain>
    </source>
</reference>
<protein>
    <recommendedName>
        <fullName evidence="3">ESPR domain-containing protein</fullName>
    </recommendedName>
</protein>